<keyword evidence="3" id="KW-1185">Reference proteome</keyword>
<accession>A0ABV2D0I7</accession>
<dbReference type="Proteomes" id="UP001548713">
    <property type="component" value="Unassembled WGS sequence"/>
</dbReference>
<keyword evidence="1" id="KW-0472">Membrane</keyword>
<feature type="transmembrane region" description="Helical" evidence="1">
    <location>
        <begin position="60"/>
        <end position="81"/>
    </location>
</feature>
<comment type="caution">
    <text evidence="2">The sequence shown here is derived from an EMBL/GenBank/DDBJ whole genome shotgun (WGS) entry which is preliminary data.</text>
</comment>
<reference evidence="2 3" key="1">
    <citation type="submission" date="2024-07" db="EMBL/GenBank/DDBJ databases">
        <title>Novosphingobium kalidii RD2P27.</title>
        <authorList>
            <person name="Sun J.-Q."/>
        </authorList>
    </citation>
    <scope>NUCLEOTIDE SEQUENCE [LARGE SCALE GENOMIC DNA]</scope>
    <source>
        <strain evidence="2 3">RD2P27</strain>
    </source>
</reference>
<keyword evidence="1" id="KW-0812">Transmembrane</keyword>
<keyword evidence="1" id="KW-1133">Transmembrane helix</keyword>
<sequence length="139" mass="14988">MVQSLSHLELNKIAVVTTAPVRTRVDRNFGLPTALYVATVALYLAFIGVMGTTFMNPELAIPVVIFAGFVAFGFGLAGYWAKMKPHNDTSPLSWSQFTHGGIETMTGRLTARQAAVQVLILPVLITVWALVIATIVALT</sequence>
<organism evidence="2 3">
    <name type="scientific">Novosphingobium kalidii</name>
    <dbReference type="NCBI Taxonomy" id="3230299"/>
    <lineage>
        <taxon>Bacteria</taxon>
        <taxon>Pseudomonadati</taxon>
        <taxon>Pseudomonadota</taxon>
        <taxon>Alphaproteobacteria</taxon>
        <taxon>Sphingomonadales</taxon>
        <taxon>Sphingomonadaceae</taxon>
        <taxon>Novosphingobium</taxon>
    </lineage>
</organism>
<evidence type="ECO:0000256" key="1">
    <source>
        <dbReference type="SAM" id="Phobius"/>
    </source>
</evidence>
<proteinExistence type="predicted"/>
<dbReference type="EMBL" id="JBEWLY010000013">
    <property type="protein sequence ID" value="MET1755362.1"/>
    <property type="molecule type" value="Genomic_DNA"/>
</dbReference>
<feature type="transmembrane region" description="Helical" evidence="1">
    <location>
        <begin position="34"/>
        <end position="54"/>
    </location>
</feature>
<evidence type="ECO:0000313" key="2">
    <source>
        <dbReference type="EMBL" id="MET1755362.1"/>
    </source>
</evidence>
<dbReference type="RefSeq" id="WP_353983829.1">
    <property type="nucleotide sequence ID" value="NZ_JBEWLY010000013.1"/>
</dbReference>
<evidence type="ECO:0000313" key="3">
    <source>
        <dbReference type="Proteomes" id="UP001548713"/>
    </source>
</evidence>
<protein>
    <submittedName>
        <fullName evidence="2">Uncharacterized protein</fullName>
    </submittedName>
</protein>
<feature type="transmembrane region" description="Helical" evidence="1">
    <location>
        <begin position="114"/>
        <end position="138"/>
    </location>
</feature>
<name>A0ABV2D0I7_9SPHN</name>
<gene>
    <name evidence="2" type="ORF">ABVV53_07805</name>
</gene>